<dbReference type="EMBL" id="OX365700">
    <property type="protein sequence ID" value="CAI4029755.1"/>
    <property type="molecule type" value="Genomic_DNA"/>
</dbReference>
<keyword evidence="4" id="KW-0238">DNA-binding</keyword>
<evidence type="ECO:0000256" key="2">
    <source>
        <dbReference type="ARBA" id="ARBA00023163"/>
    </source>
</evidence>
<dbReference type="InterPro" id="IPR036388">
    <property type="entry name" value="WH-like_DNA-bd_sf"/>
</dbReference>
<evidence type="ECO:0000259" key="3">
    <source>
        <dbReference type="PROSITE" id="PS51000"/>
    </source>
</evidence>
<feature type="domain" description="HTH deoR-type" evidence="3">
    <location>
        <begin position="3"/>
        <end position="58"/>
    </location>
</feature>
<dbReference type="Gene3D" id="1.10.10.10">
    <property type="entry name" value="Winged helix-like DNA-binding domain superfamily/Winged helix DNA-binding domain"/>
    <property type="match status" value="1"/>
</dbReference>
<keyword evidence="2" id="KW-0804">Transcription</keyword>
<dbReference type="InterPro" id="IPR051534">
    <property type="entry name" value="CBASS_pafABC_assoc_protein"/>
</dbReference>
<reference evidence="4" key="1">
    <citation type="submission" date="2022-10" db="EMBL/GenBank/DDBJ databases">
        <authorList>
            <person name="Koch H."/>
        </authorList>
    </citation>
    <scope>NUCLEOTIDE SEQUENCE</scope>
    <source>
        <strain evidence="4">DNF</strain>
    </source>
</reference>
<dbReference type="Pfam" id="PF08279">
    <property type="entry name" value="HTH_11"/>
    <property type="match status" value="1"/>
</dbReference>
<dbReference type="InterPro" id="IPR026881">
    <property type="entry name" value="WYL_dom"/>
</dbReference>
<evidence type="ECO:0000256" key="1">
    <source>
        <dbReference type="ARBA" id="ARBA00023015"/>
    </source>
</evidence>
<keyword evidence="1" id="KW-0805">Transcription regulation</keyword>
<dbReference type="InterPro" id="IPR036390">
    <property type="entry name" value="WH_DNA-bd_sf"/>
</dbReference>
<proteinExistence type="predicted"/>
<gene>
    <name evidence="4" type="ORF">DNFV4_00173</name>
</gene>
<dbReference type="PROSITE" id="PS51000">
    <property type="entry name" value="HTH_DEOR_2"/>
    <property type="match status" value="1"/>
</dbReference>
<name>A0AA86MVG3_9BACT</name>
<keyword evidence="5" id="KW-1185">Reference proteome</keyword>
<dbReference type="Pfam" id="PF13280">
    <property type="entry name" value="WYL"/>
    <property type="match status" value="1"/>
</dbReference>
<sequence>MRRADRLFQIVQYLRSRPLTTAEWLAARLDVSKRTVYRDINDLIRSGTPIEGEAGVGYVLRRKLDLPPLMFDRTELTTIELGLRFVYANTEAPLSSAAISAMAKIRSVLPGTVAADMSKSPVYVPRRERAREPHLNSVISAANDKRRVQLDYKDAENRETRRVVWPLGVFFWGSTWTMLAWCELRRDFRSFRLDRMSGLQILDTCFQDVPGKRLIDYLRWLEATHAVPLSEFDPEG</sequence>
<dbReference type="RefSeq" id="WP_289266781.1">
    <property type="nucleotide sequence ID" value="NZ_OX365700.1"/>
</dbReference>
<dbReference type="InterPro" id="IPR001034">
    <property type="entry name" value="DeoR_HTH"/>
</dbReference>
<protein>
    <submittedName>
        <fullName evidence="4">DNA-binding transcriptional regulator</fullName>
    </submittedName>
</protein>
<dbReference type="KEGG" id="nti:DNFV4_00173"/>
<dbReference type="PANTHER" id="PTHR34580">
    <property type="match status" value="1"/>
</dbReference>
<dbReference type="InterPro" id="IPR013196">
    <property type="entry name" value="HTH_11"/>
</dbReference>
<dbReference type="Proteomes" id="UP001179121">
    <property type="component" value="Chromosome"/>
</dbReference>
<dbReference type="AlphaFoldDB" id="A0AA86MVG3"/>
<dbReference type="PANTHER" id="PTHR34580:SF3">
    <property type="entry name" value="PROTEIN PAFB"/>
    <property type="match status" value="1"/>
</dbReference>
<organism evidence="4 5">
    <name type="scientific">Nitrospira tepida</name>
    <dbReference type="NCBI Taxonomy" id="2973512"/>
    <lineage>
        <taxon>Bacteria</taxon>
        <taxon>Pseudomonadati</taxon>
        <taxon>Nitrospirota</taxon>
        <taxon>Nitrospiria</taxon>
        <taxon>Nitrospirales</taxon>
        <taxon>Nitrospiraceae</taxon>
        <taxon>Nitrospira</taxon>
    </lineage>
</organism>
<dbReference type="GO" id="GO:0003700">
    <property type="term" value="F:DNA-binding transcription factor activity"/>
    <property type="evidence" value="ECO:0007669"/>
    <property type="project" value="InterPro"/>
</dbReference>
<evidence type="ECO:0000313" key="5">
    <source>
        <dbReference type="Proteomes" id="UP001179121"/>
    </source>
</evidence>
<dbReference type="PROSITE" id="PS52050">
    <property type="entry name" value="WYL"/>
    <property type="match status" value="1"/>
</dbReference>
<dbReference type="SUPFAM" id="SSF46785">
    <property type="entry name" value="Winged helix' DNA-binding domain"/>
    <property type="match status" value="1"/>
</dbReference>
<evidence type="ECO:0000313" key="4">
    <source>
        <dbReference type="EMBL" id="CAI4029755.1"/>
    </source>
</evidence>
<dbReference type="GO" id="GO:0003677">
    <property type="term" value="F:DNA binding"/>
    <property type="evidence" value="ECO:0007669"/>
    <property type="project" value="UniProtKB-KW"/>
</dbReference>
<accession>A0AA86MVG3</accession>